<sequence length="439" mass="50772">MVADNPDLIHKMPGFSHKLPSKTYGGYVDISDSKHMYYMFVEAETSPSTAPILFWTNGGPGCSGLMGLFEEFGPYRPTKGGKVKYNPWAWTKFANIVFVEQPIGVGFSWSNTKSDLVSNDMLSAKDNLQFVLNFFDKYSSFKKNRMYLISESYGGHYVPLWANEIVKYNKKHDDEIKLKGFMIGNPYVDFLTGSSTQIESYWGHQKLPIKSWNKFTKRKCSNLEGKKNWRKTWKKNRCQDLAYKLEDQVGKHNPYAIDYPICVTNQQNALISYSRSKNKTVKKRYTPCLDNYTTKYLNRKDVQEAIHARKQRVKWKACSDLVKYRAKDAYNSQVPLIDKLLNDKDVKHLDVFIISGTNDSICGTIGSQKWITQLNIKPKKEWKQYFVEKEPAGYISTYSANNHKKFIFATVNFAGHEVPMYKPQAAYKLMKKFLNGVLR</sequence>
<evidence type="ECO:0008006" key="2">
    <source>
        <dbReference type="Google" id="ProtNLM"/>
    </source>
</evidence>
<dbReference type="Gene3D" id="3.40.50.11320">
    <property type="match status" value="1"/>
</dbReference>
<name>A0A6C0BXP3_9ZZZZ</name>
<dbReference type="InterPro" id="IPR001563">
    <property type="entry name" value="Peptidase_S10"/>
</dbReference>
<dbReference type="Gene3D" id="6.10.250.940">
    <property type="match status" value="1"/>
</dbReference>
<evidence type="ECO:0000313" key="1">
    <source>
        <dbReference type="EMBL" id="QHS96860.1"/>
    </source>
</evidence>
<dbReference type="Pfam" id="PF00450">
    <property type="entry name" value="Peptidase_S10"/>
    <property type="match status" value="1"/>
</dbReference>
<dbReference type="InterPro" id="IPR029058">
    <property type="entry name" value="AB_hydrolase_fold"/>
</dbReference>
<protein>
    <recommendedName>
        <fullName evidence="2">Carboxypeptidase</fullName>
    </recommendedName>
</protein>
<dbReference type="EMBL" id="MN739280">
    <property type="protein sequence ID" value="QHS96860.1"/>
    <property type="molecule type" value="Genomic_DNA"/>
</dbReference>
<dbReference type="AlphaFoldDB" id="A0A6C0BXP3"/>
<proteinExistence type="predicted"/>
<dbReference type="PANTHER" id="PTHR11802">
    <property type="entry name" value="SERINE PROTEASE FAMILY S10 SERINE CARBOXYPEPTIDASE"/>
    <property type="match status" value="1"/>
</dbReference>
<dbReference type="Gene3D" id="3.40.50.1820">
    <property type="entry name" value="alpha/beta hydrolase"/>
    <property type="match status" value="1"/>
</dbReference>
<dbReference type="GO" id="GO:0006508">
    <property type="term" value="P:proteolysis"/>
    <property type="evidence" value="ECO:0007669"/>
    <property type="project" value="InterPro"/>
</dbReference>
<dbReference type="PRINTS" id="PR00724">
    <property type="entry name" value="CRBOXYPTASEC"/>
</dbReference>
<organism evidence="1">
    <name type="scientific">viral metagenome</name>
    <dbReference type="NCBI Taxonomy" id="1070528"/>
    <lineage>
        <taxon>unclassified sequences</taxon>
        <taxon>metagenomes</taxon>
        <taxon>organismal metagenomes</taxon>
    </lineage>
</organism>
<dbReference type="PANTHER" id="PTHR11802:SF201">
    <property type="entry name" value="CARBOXYPEPTIDASE"/>
    <property type="match status" value="1"/>
</dbReference>
<dbReference type="SUPFAM" id="SSF53474">
    <property type="entry name" value="alpha/beta-Hydrolases"/>
    <property type="match status" value="1"/>
</dbReference>
<dbReference type="PROSITE" id="PS00131">
    <property type="entry name" value="CARBOXYPEPT_SER_SER"/>
    <property type="match status" value="1"/>
</dbReference>
<dbReference type="GO" id="GO:0004185">
    <property type="term" value="F:serine-type carboxypeptidase activity"/>
    <property type="evidence" value="ECO:0007669"/>
    <property type="project" value="InterPro"/>
</dbReference>
<dbReference type="InterPro" id="IPR018202">
    <property type="entry name" value="Ser_caboxypep_ser_AS"/>
</dbReference>
<reference evidence="1" key="1">
    <citation type="journal article" date="2020" name="Nature">
        <title>Giant virus diversity and host interactions through global metagenomics.</title>
        <authorList>
            <person name="Schulz F."/>
            <person name="Roux S."/>
            <person name="Paez-Espino D."/>
            <person name="Jungbluth S."/>
            <person name="Walsh D.A."/>
            <person name="Denef V.J."/>
            <person name="McMahon K.D."/>
            <person name="Konstantinidis K.T."/>
            <person name="Eloe-Fadrosh E.A."/>
            <person name="Kyrpides N.C."/>
            <person name="Woyke T."/>
        </authorList>
    </citation>
    <scope>NUCLEOTIDE SEQUENCE</scope>
    <source>
        <strain evidence="1">GVMAG-M-3300020166-5</strain>
    </source>
</reference>
<accession>A0A6C0BXP3</accession>